<feature type="compositionally biased region" description="Basic and acidic residues" evidence="1">
    <location>
        <begin position="28"/>
        <end position="50"/>
    </location>
</feature>
<dbReference type="EMBL" id="JAWJWE010000001">
    <property type="protein sequence ID" value="KAK6645627.1"/>
    <property type="molecule type" value="Genomic_DNA"/>
</dbReference>
<evidence type="ECO:0000313" key="2">
    <source>
        <dbReference type="EMBL" id="KAK6645627.1"/>
    </source>
</evidence>
<feature type="region of interest" description="Disordered" evidence="1">
    <location>
        <begin position="28"/>
        <end position="55"/>
    </location>
</feature>
<evidence type="ECO:0000256" key="1">
    <source>
        <dbReference type="SAM" id="MobiDB-lite"/>
    </source>
</evidence>
<proteinExistence type="predicted"/>
<dbReference type="AlphaFoldDB" id="A0AAN8XUR0"/>
<sequence length="71" mass="8583">MPYVVLYDKERSDSEKEMQELVRGVADQAREKKRDVCGNESKLENDKEQGEEYQVFRKRKKKEWNTRDEKA</sequence>
<dbReference type="Proteomes" id="UP001372834">
    <property type="component" value="Unassembled WGS sequence"/>
</dbReference>
<organism evidence="2 3">
    <name type="scientific">Polyplax serrata</name>
    <name type="common">Common mouse louse</name>
    <dbReference type="NCBI Taxonomy" id="468196"/>
    <lineage>
        <taxon>Eukaryota</taxon>
        <taxon>Metazoa</taxon>
        <taxon>Ecdysozoa</taxon>
        <taxon>Arthropoda</taxon>
        <taxon>Hexapoda</taxon>
        <taxon>Insecta</taxon>
        <taxon>Pterygota</taxon>
        <taxon>Neoptera</taxon>
        <taxon>Paraneoptera</taxon>
        <taxon>Psocodea</taxon>
        <taxon>Troctomorpha</taxon>
        <taxon>Phthiraptera</taxon>
        <taxon>Anoplura</taxon>
        <taxon>Polyplacidae</taxon>
        <taxon>Polyplax</taxon>
    </lineage>
</organism>
<gene>
    <name evidence="2" type="ORF">RUM43_001907</name>
</gene>
<evidence type="ECO:0000313" key="3">
    <source>
        <dbReference type="Proteomes" id="UP001372834"/>
    </source>
</evidence>
<protein>
    <submittedName>
        <fullName evidence="2">Uncharacterized protein</fullName>
    </submittedName>
</protein>
<accession>A0AAN8XUR0</accession>
<reference evidence="2 3" key="1">
    <citation type="submission" date="2023-10" db="EMBL/GenBank/DDBJ databases">
        <title>Genomes of two closely related lineages of the louse Polyplax serrata with different host specificities.</title>
        <authorList>
            <person name="Martinu J."/>
            <person name="Tarabai H."/>
            <person name="Stefka J."/>
            <person name="Hypsa V."/>
        </authorList>
    </citation>
    <scope>NUCLEOTIDE SEQUENCE [LARGE SCALE GENOMIC DNA]</scope>
    <source>
        <strain evidence="2">HR10_N</strain>
    </source>
</reference>
<comment type="caution">
    <text evidence="2">The sequence shown here is derived from an EMBL/GenBank/DDBJ whole genome shotgun (WGS) entry which is preliminary data.</text>
</comment>
<name>A0AAN8XUR0_POLSC</name>